<evidence type="ECO:0000256" key="1">
    <source>
        <dbReference type="SAM" id="MobiDB-lite"/>
    </source>
</evidence>
<organism evidence="2 3">
    <name type="scientific">Nocardia transvalensis</name>
    <dbReference type="NCBI Taxonomy" id="37333"/>
    <lineage>
        <taxon>Bacteria</taxon>
        <taxon>Bacillati</taxon>
        <taxon>Actinomycetota</taxon>
        <taxon>Actinomycetes</taxon>
        <taxon>Mycobacteriales</taxon>
        <taxon>Nocardiaceae</taxon>
        <taxon>Nocardia</taxon>
    </lineage>
</organism>
<dbReference type="AlphaFoldDB" id="A0A7W9PIE9"/>
<dbReference type="EMBL" id="JACHIT010000002">
    <property type="protein sequence ID" value="MBB5916686.1"/>
    <property type="molecule type" value="Genomic_DNA"/>
</dbReference>
<reference evidence="2 3" key="1">
    <citation type="submission" date="2020-08" db="EMBL/GenBank/DDBJ databases">
        <title>Sequencing the genomes of 1000 actinobacteria strains.</title>
        <authorList>
            <person name="Klenk H.-P."/>
        </authorList>
    </citation>
    <scope>NUCLEOTIDE SEQUENCE [LARGE SCALE GENOMIC DNA]</scope>
    <source>
        <strain evidence="2 3">DSM 43582</strain>
    </source>
</reference>
<dbReference type="Proteomes" id="UP000540412">
    <property type="component" value="Unassembled WGS sequence"/>
</dbReference>
<evidence type="ECO:0000313" key="3">
    <source>
        <dbReference type="Proteomes" id="UP000540412"/>
    </source>
</evidence>
<protein>
    <submittedName>
        <fullName evidence="2">Uncharacterized protein</fullName>
    </submittedName>
</protein>
<accession>A0A7W9PIE9</accession>
<evidence type="ECO:0000313" key="2">
    <source>
        <dbReference type="EMBL" id="MBB5916686.1"/>
    </source>
</evidence>
<feature type="region of interest" description="Disordered" evidence="1">
    <location>
        <begin position="74"/>
        <end position="102"/>
    </location>
</feature>
<sequence length="102" mass="11175">MAEEAAMPDHWVVWFQDDGHSHEVVYRGSVMECLAYMAGVDTEARRHGVALERDGSEIRASGTDGAALSWVIAPEHTPGSGLPPEFPDLTDTHTFRPHPPNP</sequence>
<gene>
    <name evidence="2" type="ORF">BJY24_005598</name>
</gene>
<name>A0A7W9PIE9_9NOCA</name>
<dbReference type="RefSeq" id="WP_157185796.1">
    <property type="nucleotide sequence ID" value="NZ_JACHIT010000002.1"/>
</dbReference>
<keyword evidence="3" id="KW-1185">Reference proteome</keyword>
<comment type="caution">
    <text evidence="2">The sequence shown here is derived from an EMBL/GenBank/DDBJ whole genome shotgun (WGS) entry which is preliminary data.</text>
</comment>
<proteinExistence type="predicted"/>